<evidence type="ECO:0000313" key="2">
    <source>
        <dbReference type="EMBL" id="KZV33493.1"/>
    </source>
</evidence>
<gene>
    <name evidence="2" type="ORF">F511_34535</name>
</gene>
<sequence length="197" mass="22307">MQHAILQVMKCVMAIKGIGHQGQRLSWQISIEPQTPRTANQSVEIIDHAERSSNNMLKYATQQLLKSSDGKCLQARICQDVYKSAFTKAHLAYSSQLCSLTQRLQIHIALSSSKSRLETLRKAYPKAQKDRKNCRPEIRENARTYNYFALPQHAGSKAPNWYQSKELSKTNPAPPISLQTTTEIDGKLTEKGSDEQY</sequence>
<name>A0A2Z7BGD9_9LAMI</name>
<accession>A0A2Z7BGD9</accession>
<dbReference type="Proteomes" id="UP000250235">
    <property type="component" value="Unassembled WGS sequence"/>
</dbReference>
<evidence type="ECO:0000256" key="1">
    <source>
        <dbReference type="SAM" id="MobiDB-lite"/>
    </source>
</evidence>
<dbReference type="AlphaFoldDB" id="A0A2Z7BGD9"/>
<protein>
    <submittedName>
        <fullName evidence="2">Uncharacterized protein</fullName>
    </submittedName>
</protein>
<proteinExistence type="predicted"/>
<keyword evidence="3" id="KW-1185">Reference proteome</keyword>
<organism evidence="2 3">
    <name type="scientific">Dorcoceras hygrometricum</name>
    <dbReference type="NCBI Taxonomy" id="472368"/>
    <lineage>
        <taxon>Eukaryota</taxon>
        <taxon>Viridiplantae</taxon>
        <taxon>Streptophyta</taxon>
        <taxon>Embryophyta</taxon>
        <taxon>Tracheophyta</taxon>
        <taxon>Spermatophyta</taxon>
        <taxon>Magnoliopsida</taxon>
        <taxon>eudicotyledons</taxon>
        <taxon>Gunneridae</taxon>
        <taxon>Pentapetalae</taxon>
        <taxon>asterids</taxon>
        <taxon>lamiids</taxon>
        <taxon>Lamiales</taxon>
        <taxon>Gesneriaceae</taxon>
        <taxon>Didymocarpoideae</taxon>
        <taxon>Trichosporeae</taxon>
        <taxon>Loxocarpinae</taxon>
        <taxon>Dorcoceras</taxon>
    </lineage>
</organism>
<feature type="region of interest" description="Disordered" evidence="1">
    <location>
        <begin position="159"/>
        <end position="197"/>
    </location>
</feature>
<feature type="compositionally biased region" description="Polar residues" evidence="1">
    <location>
        <begin position="161"/>
        <end position="183"/>
    </location>
</feature>
<dbReference type="EMBL" id="KV005770">
    <property type="protein sequence ID" value="KZV33493.1"/>
    <property type="molecule type" value="Genomic_DNA"/>
</dbReference>
<feature type="compositionally biased region" description="Basic and acidic residues" evidence="1">
    <location>
        <begin position="184"/>
        <end position="197"/>
    </location>
</feature>
<evidence type="ECO:0000313" key="3">
    <source>
        <dbReference type="Proteomes" id="UP000250235"/>
    </source>
</evidence>
<reference evidence="2 3" key="1">
    <citation type="journal article" date="2015" name="Proc. Natl. Acad. Sci. U.S.A.">
        <title>The resurrection genome of Boea hygrometrica: A blueprint for survival of dehydration.</title>
        <authorList>
            <person name="Xiao L."/>
            <person name="Yang G."/>
            <person name="Zhang L."/>
            <person name="Yang X."/>
            <person name="Zhao S."/>
            <person name="Ji Z."/>
            <person name="Zhou Q."/>
            <person name="Hu M."/>
            <person name="Wang Y."/>
            <person name="Chen M."/>
            <person name="Xu Y."/>
            <person name="Jin H."/>
            <person name="Xiao X."/>
            <person name="Hu G."/>
            <person name="Bao F."/>
            <person name="Hu Y."/>
            <person name="Wan P."/>
            <person name="Li L."/>
            <person name="Deng X."/>
            <person name="Kuang T."/>
            <person name="Xiang C."/>
            <person name="Zhu J.K."/>
            <person name="Oliver M.J."/>
            <person name="He Y."/>
        </authorList>
    </citation>
    <scope>NUCLEOTIDE SEQUENCE [LARGE SCALE GENOMIC DNA]</scope>
    <source>
        <strain evidence="3">cv. XS01</strain>
    </source>
</reference>